<accession>A0ABU0UIB4</accession>
<comment type="caution">
    <text evidence="1">The sequence shown here is derived from an EMBL/GenBank/DDBJ whole genome shotgun (WGS) entry which is preliminary data.</text>
</comment>
<dbReference type="RefSeq" id="WP_306930399.1">
    <property type="nucleotide sequence ID" value="NZ_JAUTBL010000002.1"/>
</dbReference>
<sequence length="181" mass="19337">MKNIHPADAADRAKIATATHFNVHLRRSPTSKINREATTLAEAAKIADEITAEFKKAPMVYAITPDNMTAFVPKEIVDAARSDAEAPTGKPTAPKPKKAVGKRAAALEAAQRGVLPDPPDFTAATHRRFRPKLAKLIELVEAGDIDGLKAIEIKPVSSSPKAMAKYRDLAVIALEAKKAAA</sequence>
<evidence type="ECO:0000313" key="2">
    <source>
        <dbReference type="Proteomes" id="UP001224781"/>
    </source>
</evidence>
<keyword evidence="2" id="KW-1185">Reference proteome</keyword>
<reference evidence="1 2" key="1">
    <citation type="submission" date="2023-07" db="EMBL/GenBank/DDBJ databases">
        <title>Functional and genomic diversity of the sorghum phyllosphere microbiome.</title>
        <authorList>
            <person name="Shade A."/>
        </authorList>
    </citation>
    <scope>NUCLEOTIDE SEQUENCE [LARGE SCALE GENOMIC DNA]</scope>
    <source>
        <strain evidence="1 2">SORGH_AS_1126</strain>
    </source>
</reference>
<dbReference type="Proteomes" id="UP001224781">
    <property type="component" value="Unassembled WGS sequence"/>
</dbReference>
<gene>
    <name evidence="1" type="ORF">QE408_001836</name>
</gene>
<organism evidence="1 2">
    <name type="scientific">Agrobacterium larrymoorei</name>
    <dbReference type="NCBI Taxonomy" id="160699"/>
    <lineage>
        <taxon>Bacteria</taxon>
        <taxon>Pseudomonadati</taxon>
        <taxon>Pseudomonadota</taxon>
        <taxon>Alphaproteobacteria</taxon>
        <taxon>Hyphomicrobiales</taxon>
        <taxon>Rhizobiaceae</taxon>
        <taxon>Rhizobium/Agrobacterium group</taxon>
        <taxon>Agrobacterium</taxon>
    </lineage>
</organism>
<name>A0ABU0UIB4_9HYPH</name>
<dbReference type="EMBL" id="JAUTBL010000002">
    <property type="protein sequence ID" value="MDQ1184693.1"/>
    <property type="molecule type" value="Genomic_DNA"/>
</dbReference>
<protein>
    <submittedName>
        <fullName evidence="1">Uncharacterized protein</fullName>
    </submittedName>
</protein>
<evidence type="ECO:0000313" key="1">
    <source>
        <dbReference type="EMBL" id="MDQ1184693.1"/>
    </source>
</evidence>
<proteinExistence type="predicted"/>